<sequence length="1065" mass="120430">MEADNPVLKKAKHNEIKSNIVKRETIYIPVHIDRQFDVNLQRIKLPACMMEQEIVDAIRHNDVVVVTGDTGCGKSTQVPQFLYENGFCFENYTVGVTQVRRVACIALYRQVSLELNSDNLVGYQYRFNKGYNRKLCRIKFMTDGILLQEIKEDIMCSRYSVIIIDEAHERNLNCDLLIGILSRVVKLRRERYESGESDLPPLKLVIMSATIRAEDFLNSKVFGGDVAHCHIPTEFKRNTIHFSRRSVSDYVIDAYDKILKIHRRLPPGSVLVFLTGKEELFRLKRLLSPLEKIRKCDDPSLENPTELQTTNEGSDEPADDDPIFELDSDSDSDEETTNESNTELDTTIPHVPSEQLDAQSKDTVDSITSCADNNENAIEESHNNQLPHLIDGDTVIDEANGNWAEPICTSSDNTTDSVPPIDQFTTINDTTAIDSEDDNDDIAEKEYKVELGVLSKSYKRLSDNKWHGAGRGTGRLKVIVMHASQTMDTQMAAFELPTDAERVVILSTNVAETALTLPNIRYVVDSGKEKRRLDDIQRGLSRFVICDISKASANQRSGRAGRVGKGHCYRQYTSSVFDTLFDENSPTEISNCNLESTILLLCTMGIENPYDFRFLTPPPFDNIRSAMTVLAVLGAIEVPTMRVVDRYSLHNEITTNPFKIPASYPYKSSYEVLKDLRVARITQLGHYLSVLPINPRYGKMVYVILSKNPTSSAMHCALCVISCLSFGAGNLVCPQLPHDIQQRKPLPSLRSDIELFVWICCRYTMISGKQQRSEYCKSYGINERLLCEVLQQAEQLYRVTGSLLGDRFNINIDWNKPLETPDRATKLMIEAAIVECMVDKIAVQVQCLSGEGSDHAQNAYRTASILASLKDAFLPRPYSRHKPECVVFGGLIGDEKLKLQDVLPTDAPTLCTLKSPLIFANVIETKPAPRYNPVSDIVEAFCQKIYAPLNYSLGVSRATLNLEHPLATRVFAQQFCFGCIFTVLSRYNQLLEVNSNDFLLPTKASEPLGVLLTTLRRFAISTRERFVKKHRKDPTFLMNEYRNLLRKSTFDVHEFEELYHSLSRD</sequence>
<dbReference type="Proteomes" id="UP000002173">
    <property type="component" value="Unassembled WGS sequence"/>
</dbReference>
<feature type="domain" description="Helicase ATP-binding" evidence="9">
    <location>
        <begin position="55"/>
        <end position="229"/>
    </location>
</feature>
<reference evidence="12" key="3">
    <citation type="journal article" date="2021" name="Int. J. Parasitol.">
        <title>Comparative analysis of gene expression between Babesia bovis blood stages and kinetes allowed by improved genome annotation.</title>
        <authorList>
            <person name="Ueti M.W."/>
            <person name="Johnson W.C."/>
            <person name="Kappmeyer L.S."/>
            <person name="Herndon D.R."/>
            <person name="Mousel M.R."/>
            <person name="Reif K.E."/>
            <person name="Taus N.S."/>
            <person name="Ifeonu O.O."/>
            <person name="Silva J.C."/>
            <person name="Suarez C.E."/>
            <person name="Brayton K.A."/>
        </authorList>
    </citation>
    <scope>NUCLEOTIDE SEQUENCE [LARGE SCALE GENOMIC DNA]</scope>
</reference>
<evidence type="ECO:0000256" key="2">
    <source>
        <dbReference type="ARBA" id="ARBA00012552"/>
    </source>
</evidence>
<dbReference type="SMART" id="SM00487">
    <property type="entry name" value="DEXDc"/>
    <property type="match status" value="1"/>
</dbReference>
<dbReference type="eggNOG" id="KOG0926">
    <property type="taxonomic scope" value="Eukaryota"/>
</dbReference>
<reference evidence="11 12" key="1">
    <citation type="journal article" date="2007" name="PLoS Pathog.">
        <title>Genome sequence of Babesia bovis and comparative analysis of apicomplexan hemoprotozoa.</title>
        <authorList>
            <person name="Brayton K.A."/>
            <person name="Lau A.O.T."/>
            <person name="Herndon D.R."/>
            <person name="Hannick L."/>
            <person name="Kappmeyer L.S."/>
            <person name="Berens S.J."/>
            <person name="Bidwell S.L."/>
            <person name="Brown W.C."/>
            <person name="Crabtree J."/>
            <person name="Fadrosh D."/>
            <person name="Feldblum T."/>
            <person name="Forberger H.A."/>
            <person name="Haas B.J."/>
            <person name="Howell J.M."/>
            <person name="Khouri H."/>
            <person name="Koo H."/>
            <person name="Mann D.J."/>
            <person name="Norimine J."/>
            <person name="Paulsen I.T."/>
            <person name="Radune D."/>
            <person name="Ren Q."/>
            <person name="Smith R.K. Jr."/>
            <person name="Suarez C.E."/>
            <person name="White O."/>
            <person name="Wortman J.R."/>
            <person name="Knowles D.P. Jr."/>
            <person name="McElwain T.F."/>
            <person name="Nene V.M."/>
        </authorList>
    </citation>
    <scope>NUCLEOTIDE SEQUENCE [LARGE SCALE GENOMIC DNA]</scope>
    <source>
        <strain evidence="11">T2Bo</strain>
    </source>
</reference>
<dbReference type="SUPFAM" id="SSF52540">
    <property type="entry name" value="P-loop containing nucleoside triphosphate hydrolases"/>
    <property type="match status" value="1"/>
</dbReference>
<dbReference type="GO" id="GO:0005730">
    <property type="term" value="C:nucleolus"/>
    <property type="evidence" value="ECO:0007669"/>
    <property type="project" value="TreeGrafter"/>
</dbReference>
<proteinExistence type="inferred from homology"/>
<name>A7AS66_BABBO</name>
<evidence type="ECO:0000313" key="11">
    <source>
        <dbReference type="EMBL" id="EDO07385.1"/>
    </source>
</evidence>
<dbReference type="InParanoid" id="A7AS66"/>
<dbReference type="PROSITE" id="PS51192">
    <property type="entry name" value="HELICASE_ATP_BIND_1"/>
    <property type="match status" value="1"/>
</dbReference>
<feature type="region of interest" description="Disordered" evidence="8">
    <location>
        <begin position="295"/>
        <end position="360"/>
    </location>
</feature>
<organism evidence="11 12">
    <name type="scientific">Babesia bovis</name>
    <dbReference type="NCBI Taxonomy" id="5865"/>
    <lineage>
        <taxon>Eukaryota</taxon>
        <taxon>Sar</taxon>
        <taxon>Alveolata</taxon>
        <taxon>Apicomplexa</taxon>
        <taxon>Aconoidasida</taxon>
        <taxon>Piroplasmida</taxon>
        <taxon>Babesiidae</taxon>
        <taxon>Babesia</taxon>
    </lineage>
</organism>
<dbReference type="EC" id="3.6.4.13" evidence="2"/>
<feature type="domain" description="Helicase C-terminal" evidence="10">
    <location>
        <begin position="441"/>
        <end position="605"/>
    </location>
</feature>
<keyword evidence="4 11" id="KW-0378">Hydrolase</keyword>
<dbReference type="GO" id="GO:0005524">
    <property type="term" value="F:ATP binding"/>
    <property type="evidence" value="ECO:0007669"/>
    <property type="project" value="UniProtKB-KW"/>
</dbReference>
<dbReference type="InterPro" id="IPR027417">
    <property type="entry name" value="P-loop_NTPase"/>
</dbReference>
<evidence type="ECO:0000259" key="9">
    <source>
        <dbReference type="PROSITE" id="PS51192"/>
    </source>
</evidence>
<dbReference type="Gene3D" id="1.10.10.2130">
    <property type="entry name" value="DEAH helicase family, winged-helix domain"/>
    <property type="match status" value="1"/>
</dbReference>
<evidence type="ECO:0000256" key="5">
    <source>
        <dbReference type="ARBA" id="ARBA00022806"/>
    </source>
</evidence>
<dbReference type="FunCoup" id="A7AS66">
    <property type="interactions" value="20"/>
</dbReference>
<dbReference type="GO" id="GO:0016887">
    <property type="term" value="F:ATP hydrolysis activity"/>
    <property type="evidence" value="ECO:0007669"/>
    <property type="project" value="RHEA"/>
</dbReference>
<dbReference type="CDD" id="cd18791">
    <property type="entry name" value="SF2_C_RHA"/>
    <property type="match status" value="1"/>
</dbReference>
<evidence type="ECO:0000256" key="3">
    <source>
        <dbReference type="ARBA" id="ARBA00022741"/>
    </source>
</evidence>
<keyword evidence="6" id="KW-0067">ATP-binding</keyword>
<evidence type="ECO:0000256" key="6">
    <source>
        <dbReference type="ARBA" id="ARBA00022840"/>
    </source>
</evidence>
<evidence type="ECO:0000256" key="7">
    <source>
        <dbReference type="ARBA" id="ARBA00047984"/>
    </source>
</evidence>
<evidence type="ECO:0000256" key="4">
    <source>
        <dbReference type="ARBA" id="ARBA00022801"/>
    </source>
</evidence>
<dbReference type="GO" id="GO:0003723">
    <property type="term" value="F:RNA binding"/>
    <property type="evidence" value="ECO:0007669"/>
    <property type="project" value="TreeGrafter"/>
</dbReference>
<evidence type="ECO:0000259" key="10">
    <source>
        <dbReference type="PROSITE" id="PS51194"/>
    </source>
</evidence>
<keyword evidence="12" id="KW-1185">Reference proteome</keyword>
<dbReference type="PANTHER" id="PTHR18934:SF99">
    <property type="entry name" value="ATP-DEPENDENT RNA HELICASE DHX37-RELATED"/>
    <property type="match status" value="1"/>
</dbReference>
<gene>
    <name evidence="11" type="ORF">BBOV_IV010310</name>
</gene>
<feature type="compositionally biased region" description="Acidic residues" evidence="8">
    <location>
        <begin position="313"/>
        <end position="337"/>
    </location>
</feature>
<feature type="compositionally biased region" description="Polar residues" evidence="8">
    <location>
        <begin position="302"/>
        <end position="312"/>
    </location>
</feature>
<keyword evidence="5 11" id="KW-0347">Helicase</keyword>
<dbReference type="InterPro" id="IPR001650">
    <property type="entry name" value="Helicase_C-like"/>
</dbReference>
<evidence type="ECO:0000256" key="1">
    <source>
        <dbReference type="ARBA" id="ARBA00008792"/>
    </source>
</evidence>
<dbReference type="VEuPathDB" id="PiroplasmaDB:BBOV_IV010310"/>
<accession>A7AS66</accession>
<evidence type="ECO:0000313" key="12">
    <source>
        <dbReference type="Proteomes" id="UP000002173"/>
    </source>
</evidence>
<dbReference type="GeneID" id="5479187"/>
<dbReference type="PANTHER" id="PTHR18934">
    <property type="entry name" value="ATP-DEPENDENT RNA HELICASE"/>
    <property type="match status" value="1"/>
</dbReference>
<dbReference type="PROSITE" id="PS00690">
    <property type="entry name" value="DEAH_ATP_HELICASE"/>
    <property type="match status" value="1"/>
</dbReference>
<dbReference type="EMBL" id="AAXT01000002">
    <property type="protein sequence ID" value="EDO07385.1"/>
    <property type="molecule type" value="Genomic_DNA"/>
</dbReference>
<dbReference type="STRING" id="5865.A7AS66"/>
<comment type="catalytic activity">
    <reaction evidence="7">
        <text>ATP + H2O = ADP + phosphate + H(+)</text>
        <dbReference type="Rhea" id="RHEA:13065"/>
        <dbReference type="ChEBI" id="CHEBI:15377"/>
        <dbReference type="ChEBI" id="CHEBI:15378"/>
        <dbReference type="ChEBI" id="CHEBI:30616"/>
        <dbReference type="ChEBI" id="CHEBI:43474"/>
        <dbReference type="ChEBI" id="CHEBI:456216"/>
        <dbReference type="EC" id="3.6.4.13"/>
    </reaction>
</comment>
<protein>
    <recommendedName>
        <fullName evidence="2">RNA helicase</fullName>
        <ecNumber evidence="2">3.6.4.13</ecNumber>
    </recommendedName>
</protein>
<dbReference type="FunFam" id="3.40.50.300:FF:000637">
    <property type="entry name" value="ATP-dependent RNA helicase DHX37/DHR1"/>
    <property type="match status" value="1"/>
</dbReference>
<dbReference type="OMA" id="NIWPPLD"/>
<dbReference type="SMART" id="SM00490">
    <property type="entry name" value="HELICc"/>
    <property type="match status" value="1"/>
</dbReference>
<dbReference type="GO" id="GO:0000462">
    <property type="term" value="P:maturation of SSU-rRNA from tricistronic rRNA transcript (SSU-rRNA, 5.8S rRNA, LSU-rRNA)"/>
    <property type="evidence" value="ECO:0007669"/>
    <property type="project" value="TreeGrafter"/>
</dbReference>
<feature type="compositionally biased region" description="Low complexity" evidence="8">
    <location>
        <begin position="338"/>
        <end position="347"/>
    </location>
</feature>
<dbReference type="InterPro" id="IPR014001">
    <property type="entry name" value="Helicase_ATP-bd"/>
</dbReference>
<dbReference type="InterPro" id="IPR002464">
    <property type="entry name" value="DNA/RNA_helicase_DEAH_CS"/>
</dbReference>
<reference evidence="12" key="2">
    <citation type="journal article" date="2020" name="Data Brief">
        <title>Transcriptome dataset of Babesia bovis life stages within vertebrate and invertebrate hosts.</title>
        <authorList>
            <person name="Ueti M.W."/>
            <person name="Johnson W.C."/>
            <person name="Kappmeyer L.S."/>
            <person name="Herndon D.R."/>
            <person name="Mousel M.R."/>
            <person name="Reif K.E."/>
            <person name="Taus N.S."/>
            <person name="Ifeonu O.O."/>
            <person name="Silva J.C."/>
            <person name="Suarez C.E."/>
            <person name="Brayton K.A."/>
        </authorList>
    </citation>
    <scope>NUCLEOTIDE SEQUENCE [LARGE SCALE GENOMIC DNA]</scope>
</reference>
<comment type="similarity">
    <text evidence="1">Belongs to the DEAD box helicase family. DEAH subfamily.</text>
</comment>
<evidence type="ECO:0000256" key="8">
    <source>
        <dbReference type="SAM" id="MobiDB-lite"/>
    </source>
</evidence>
<comment type="caution">
    <text evidence="11">The sequence shown here is derived from an EMBL/GenBank/DDBJ whole genome shotgun (WGS) entry which is preliminary data.</text>
</comment>
<dbReference type="GO" id="GO:0003724">
    <property type="term" value="F:RNA helicase activity"/>
    <property type="evidence" value="ECO:0007669"/>
    <property type="project" value="UniProtKB-EC"/>
</dbReference>
<dbReference type="AlphaFoldDB" id="A7AS66"/>
<dbReference type="RefSeq" id="XP_001610953.1">
    <property type="nucleotide sequence ID" value="XM_001610903.1"/>
</dbReference>
<keyword evidence="3" id="KW-0547">Nucleotide-binding</keyword>
<dbReference type="PROSITE" id="PS51194">
    <property type="entry name" value="HELICASE_CTER"/>
    <property type="match status" value="1"/>
</dbReference>
<dbReference type="InterPro" id="IPR042035">
    <property type="entry name" value="DEAH_win-hel_dom"/>
</dbReference>
<dbReference type="Pfam" id="PF00271">
    <property type="entry name" value="Helicase_C"/>
    <property type="match status" value="1"/>
</dbReference>
<dbReference type="Gene3D" id="3.40.50.300">
    <property type="entry name" value="P-loop containing nucleotide triphosphate hydrolases"/>
    <property type="match status" value="3"/>
</dbReference>
<dbReference type="KEGG" id="bbo:BBOV_IV010310"/>